<accession>A0A8X6W243</accession>
<dbReference type="AlphaFoldDB" id="A0A8X6W243"/>
<gene>
    <name evidence="2" type="ORF">TNCV_2879801</name>
</gene>
<organism evidence="2 3">
    <name type="scientific">Trichonephila clavipes</name>
    <name type="common">Golden silk orbweaver</name>
    <name type="synonym">Nephila clavipes</name>
    <dbReference type="NCBI Taxonomy" id="2585209"/>
    <lineage>
        <taxon>Eukaryota</taxon>
        <taxon>Metazoa</taxon>
        <taxon>Ecdysozoa</taxon>
        <taxon>Arthropoda</taxon>
        <taxon>Chelicerata</taxon>
        <taxon>Arachnida</taxon>
        <taxon>Araneae</taxon>
        <taxon>Araneomorphae</taxon>
        <taxon>Entelegynae</taxon>
        <taxon>Araneoidea</taxon>
        <taxon>Nephilidae</taxon>
        <taxon>Trichonephila</taxon>
    </lineage>
</organism>
<dbReference type="EMBL" id="BMAU01021376">
    <property type="protein sequence ID" value="GFY26652.1"/>
    <property type="molecule type" value="Genomic_DNA"/>
</dbReference>
<evidence type="ECO:0000313" key="3">
    <source>
        <dbReference type="Proteomes" id="UP000887159"/>
    </source>
</evidence>
<comment type="caution">
    <text evidence="2">The sequence shown here is derived from an EMBL/GenBank/DDBJ whole genome shotgun (WGS) entry which is preliminary data.</text>
</comment>
<proteinExistence type="predicted"/>
<sequence>MCSYSEPAGSKRKERDTDLGGVPPRKSSVPTYQLASCNIRYVPTMRVYCEIIPSVLRGPMGTFRLYSSSININHNTLEAILMDDIVPGRIQWEVSDGPSDFDLRQLIKDYDNDYVHLTHIKFQN</sequence>
<protein>
    <submittedName>
        <fullName evidence="2">Uncharacterized protein</fullName>
    </submittedName>
</protein>
<keyword evidence="3" id="KW-1185">Reference proteome</keyword>
<dbReference type="Proteomes" id="UP000887159">
    <property type="component" value="Unassembled WGS sequence"/>
</dbReference>
<reference evidence="2" key="1">
    <citation type="submission" date="2020-08" db="EMBL/GenBank/DDBJ databases">
        <title>Multicomponent nature underlies the extraordinary mechanical properties of spider dragline silk.</title>
        <authorList>
            <person name="Kono N."/>
            <person name="Nakamura H."/>
            <person name="Mori M."/>
            <person name="Yoshida Y."/>
            <person name="Ohtoshi R."/>
            <person name="Malay A.D."/>
            <person name="Moran D.A.P."/>
            <person name="Tomita M."/>
            <person name="Numata K."/>
            <person name="Arakawa K."/>
        </authorList>
    </citation>
    <scope>NUCLEOTIDE SEQUENCE</scope>
</reference>
<feature type="compositionally biased region" description="Basic and acidic residues" evidence="1">
    <location>
        <begin position="9"/>
        <end position="18"/>
    </location>
</feature>
<evidence type="ECO:0000313" key="2">
    <source>
        <dbReference type="EMBL" id="GFY26652.1"/>
    </source>
</evidence>
<name>A0A8X6W243_TRICX</name>
<evidence type="ECO:0000256" key="1">
    <source>
        <dbReference type="SAM" id="MobiDB-lite"/>
    </source>
</evidence>
<feature type="region of interest" description="Disordered" evidence="1">
    <location>
        <begin position="1"/>
        <end position="28"/>
    </location>
</feature>